<keyword evidence="3" id="KW-0479">Metal-binding</keyword>
<dbReference type="EMBL" id="FRAP01000020">
    <property type="protein sequence ID" value="SHL17669.1"/>
    <property type="molecule type" value="Genomic_DNA"/>
</dbReference>
<evidence type="ECO:0000256" key="2">
    <source>
        <dbReference type="ARBA" id="ARBA00022617"/>
    </source>
</evidence>
<keyword evidence="9" id="KW-1185">Reference proteome</keyword>
<evidence type="ECO:0000313" key="8">
    <source>
        <dbReference type="EMBL" id="SHL17669.1"/>
    </source>
</evidence>
<keyword evidence="6" id="KW-0411">Iron-sulfur</keyword>
<dbReference type="Gene3D" id="3.30.413.10">
    <property type="entry name" value="Sulfite Reductase Hemoprotein, domain 1"/>
    <property type="match status" value="1"/>
</dbReference>
<keyword evidence="5" id="KW-0408">Iron</keyword>
<dbReference type="AlphaFoldDB" id="A0A1M6YI61"/>
<evidence type="ECO:0000259" key="7">
    <source>
        <dbReference type="Pfam" id="PF03460"/>
    </source>
</evidence>
<dbReference type="InterPro" id="IPR051329">
    <property type="entry name" value="NIR_SIR_4Fe-4S"/>
</dbReference>
<reference evidence="8 9" key="1">
    <citation type="submission" date="2016-11" db="EMBL/GenBank/DDBJ databases">
        <authorList>
            <person name="Jaros S."/>
            <person name="Januszkiewicz K."/>
            <person name="Wedrychowicz H."/>
        </authorList>
    </citation>
    <scope>NUCLEOTIDE SEQUENCE [LARGE SCALE GENOMIC DNA]</scope>
    <source>
        <strain evidence="8 9">DSM 43832</strain>
    </source>
</reference>
<dbReference type="SUPFAM" id="SSF56014">
    <property type="entry name" value="Nitrite and sulphite reductase 4Fe-4S domain-like"/>
    <property type="match status" value="1"/>
</dbReference>
<dbReference type="InterPro" id="IPR005117">
    <property type="entry name" value="NiRdtase/SiRdtase_haem-b_fer"/>
</dbReference>
<dbReference type="SUPFAM" id="SSF55124">
    <property type="entry name" value="Nitrite/Sulfite reductase N-terminal domain-like"/>
    <property type="match status" value="2"/>
</dbReference>
<keyword evidence="4" id="KW-0560">Oxidoreductase</keyword>
<dbReference type="GO" id="GO:0046872">
    <property type="term" value="F:metal ion binding"/>
    <property type="evidence" value="ECO:0007669"/>
    <property type="project" value="UniProtKB-KW"/>
</dbReference>
<dbReference type="InterPro" id="IPR045854">
    <property type="entry name" value="NO2/SO3_Rdtase_4Fe4S_sf"/>
</dbReference>
<protein>
    <submittedName>
        <fullName evidence="8">Precorrin-3B synthase</fullName>
    </submittedName>
</protein>
<name>A0A1M6YI61_PSETH</name>
<feature type="domain" description="Nitrite/Sulfite reductase ferredoxin-like" evidence="7">
    <location>
        <begin position="31"/>
        <end position="78"/>
    </location>
</feature>
<accession>A0A1M6YI61</accession>
<keyword evidence="2" id="KW-0349">Heme</keyword>
<dbReference type="STRING" id="1848.SAMN05443637_12014"/>
<evidence type="ECO:0000256" key="1">
    <source>
        <dbReference type="ARBA" id="ARBA00022485"/>
    </source>
</evidence>
<dbReference type="GO" id="GO:0016491">
    <property type="term" value="F:oxidoreductase activity"/>
    <property type="evidence" value="ECO:0007669"/>
    <property type="project" value="UniProtKB-KW"/>
</dbReference>
<sequence length="344" mass="35918">MLTYSDPVSVRAVPDACPGVFAPHDAADGALARIRVPGGVITSVQLHAVADLAAELGDGHVHLTSRGNLQLRGLDRTDPSAAQRLTAAGLLPSRTHERVRNIQATPLSGLAEVARELDGQLCARPGLARLPGRFLFGLDDGRGDILAQEPDVCWQTGRVLLAGRDAGLVDVDPVAALLAAAEAFLAVRSTQWRVQELGEAERSVMVRVLRERDLPASRRGGGSPAAPPPHVVVAPVLGELTAAQVHAMADAAPSAVVTPWRTVILVEPTHVPDGLPTDPEIARVSACAGRPGCAKALADVRADTRAALAAGRLPAGRVHVSGCARRCGAPRGEHIEFVAGEHYL</sequence>
<gene>
    <name evidence="8" type="ORF">SAMN05443637_12014</name>
</gene>
<evidence type="ECO:0000256" key="5">
    <source>
        <dbReference type="ARBA" id="ARBA00023004"/>
    </source>
</evidence>
<dbReference type="Pfam" id="PF03460">
    <property type="entry name" value="NIR_SIR_ferr"/>
    <property type="match status" value="1"/>
</dbReference>
<dbReference type="Proteomes" id="UP000184363">
    <property type="component" value="Unassembled WGS sequence"/>
</dbReference>
<keyword evidence="1" id="KW-0004">4Fe-4S</keyword>
<evidence type="ECO:0000256" key="4">
    <source>
        <dbReference type="ARBA" id="ARBA00023002"/>
    </source>
</evidence>
<evidence type="ECO:0000256" key="3">
    <source>
        <dbReference type="ARBA" id="ARBA00022723"/>
    </source>
</evidence>
<dbReference type="PANTHER" id="PTHR32439">
    <property type="entry name" value="FERREDOXIN--NITRITE REDUCTASE, CHLOROPLASTIC"/>
    <property type="match status" value="1"/>
</dbReference>
<organism evidence="8 9">
    <name type="scientific">Pseudonocardia thermophila</name>
    <dbReference type="NCBI Taxonomy" id="1848"/>
    <lineage>
        <taxon>Bacteria</taxon>
        <taxon>Bacillati</taxon>
        <taxon>Actinomycetota</taxon>
        <taxon>Actinomycetes</taxon>
        <taxon>Pseudonocardiales</taxon>
        <taxon>Pseudonocardiaceae</taxon>
        <taxon>Pseudonocardia</taxon>
    </lineage>
</organism>
<dbReference type="PANTHER" id="PTHR32439:SF9">
    <property type="entry name" value="BLR3264 PROTEIN"/>
    <property type="match status" value="1"/>
</dbReference>
<dbReference type="InterPro" id="IPR036136">
    <property type="entry name" value="Nit/Sulf_reduc_fer-like_dom_sf"/>
</dbReference>
<proteinExistence type="predicted"/>
<evidence type="ECO:0000313" key="9">
    <source>
        <dbReference type="Proteomes" id="UP000184363"/>
    </source>
</evidence>
<dbReference type="Gene3D" id="3.90.480.10">
    <property type="entry name" value="Sulfite Reductase Hemoprotein,Domain 2"/>
    <property type="match status" value="1"/>
</dbReference>
<dbReference type="GO" id="GO:0051539">
    <property type="term" value="F:4 iron, 4 sulfur cluster binding"/>
    <property type="evidence" value="ECO:0007669"/>
    <property type="project" value="UniProtKB-KW"/>
</dbReference>
<evidence type="ECO:0000256" key="6">
    <source>
        <dbReference type="ARBA" id="ARBA00023014"/>
    </source>
</evidence>